<sequence length="271" mass="29621">MEITKVWALYYSATGTTDKAVNTIAEELAAQLTLPIERLSFTRPAERTGTHLFTAEDLVVAGSPTYAGRLPNKIAPDFRSGLRGEGTPAVPVVLFGNRSYDNALAELWSVLMNNGFHPVAAGAFVGRHAFTDKLGEGRPDWDDKRQMRQFAAQIAGKLRSGRGETVAVPGVPDAPYYIPKGVDGEPVKFLQAKPRTDPGKCTNCGACARLCPMGAIDPRDVFRVPGTCIKCQCCVRKCTRHAKYFDDPAFLSHVAMLEQNFAEPKENEVFL</sequence>
<dbReference type="InterPro" id="IPR008254">
    <property type="entry name" value="Flavodoxin/NO_synth"/>
</dbReference>
<feature type="domain" description="Flavodoxin-like" evidence="5">
    <location>
        <begin position="6"/>
        <end position="155"/>
    </location>
</feature>
<evidence type="ECO:0000259" key="6">
    <source>
        <dbReference type="PROSITE" id="PS51379"/>
    </source>
</evidence>
<keyword evidence="1" id="KW-0004">4Fe-4S</keyword>
<dbReference type="Gene3D" id="3.40.50.360">
    <property type="match status" value="1"/>
</dbReference>
<evidence type="ECO:0000256" key="3">
    <source>
        <dbReference type="ARBA" id="ARBA00023004"/>
    </source>
</evidence>
<dbReference type="InterPro" id="IPR017896">
    <property type="entry name" value="4Fe4S_Fe-S-bd"/>
</dbReference>
<dbReference type="PROSITE" id="PS00198">
    <property type="entry name" value="4FE4S_FER_1"/>
    <property type="match status" value="1"/>
</dbReference>
<evidence type="ECO:0000256" key="4">
    <source>
        <dbReference type="ARBA" id="ARBA00023014"/>
    </source>
</evidence>
<keyword evidence="3" id="KW-0408">Iron</keyword>
<dbReference type="PROSITE" id="PS51379">
    <property type="entry name" value="4FE4S_FER_2"/>
    <property type="match status" value="1"/>
</dbReference>
<evidence type="ECO:0000313" key="7">
    <source>
        <dbReference type="EMBL" id="BCK83685.1"/>
    </source>
</evidence>
<dbReference type="InterPro" id="IPR017900">
    <property type="entry name" value="4Fe4S_Fe_S_CS"/>
</dbReference>
<name>A0A810QAS4_9FIRM</name>
<feature type="domain" description="4Fe-4S ferredoxin-type" evidence="6">
    <location>
        <begin position="192"/>
        <end position="221"/>
    </location>
</feature>
<dbReference type="GO" id="GO:0016651">
    <property type="term" value="F:oxidoreductase activity, acting on NAD(P)H"/>
    <property type="evidence" value="ECO:0007669"/>
    <property type="project" value="UniProtKB-ARBA"/>
</dbReference>
<keyword evidence="4" id="KW-0411">Iron-sulfur</keyword>
<protein>
    <submittedName>
        <fullName evidence="7">Ferredoxin</fullName>
    </submittedName>
</protein>
<gene>
    <name evidence="7" type="primary">fesA</name>
    <name evidence="7" type="ORF">MM59RIKEN_10040</name>
</gene>
<dbReference type="GO" id="GO:0046872">
    <property type="term" value="F:metal ion binding"/>
    <property type="evidence" value="ECO:0007669"/>
    <property type="project" value="UniProtKB-KW"/>
</dbReference>
<reference evidence="7" key="1">
    <citation type="submission" date="2020-09" db="EMBL/GenBank/DDBJ databases">
        <title>New species isolated from human feces.</title>
        <authorList>
            <person name="Kitahara M."/>
            <person name="Shigeno Y."/>
            <person name="Shime M."/>
            <person name="Matsumoto Y."/>
            <person name="Nakamura S."/>
            <person name="Motooka D."/>
            <person name="Fukuoka S."/>
            <person name="Nishikawa H."/>
            <person name="Benno Y."/>
        </authorList>
    </citation>
    <scope>NUCLEOTIDE SEQUENCE</scope>
    <source>
        <strain evidence="7">MM59</strain>
    </source>
</reference>
<dbReference type="InterPro" id="IPR050572">
    <property type="entry name" value="Fe-S_Ferredoxin"/>
</dbReference>
<dbReference type="Pfam" id="PF00037">
    <property type="entry name" value="Fer4"/>
    <property type="match status" value="1"/>
</dbReference>
<keyword evidence="2" id="KW-0479">Metal-binding</keyword>
<dbReference type="KEGG" id="pfaa:MM59RIKEN_10040"/>
<dbReference type="PROSITE" id="PS50902">
    <property type="entry name" value="FLAVODOXIN_LIKE"/>
    <property type="match status" value="1"/>
</dbReference>
<dbReference type="RefSeq" id="WP_213542827.1">
    <property type="nucleotide sequence ID" value="NZ_AP023420.1"/>
</dbReference>
<dbReference type="AlphaFoldDB" id="A0A810QAS4"/>
<accession>A0A810QAS4</accession>
<proteinExistence type="predicted"/>
<dbReference type="InterPro" id="IPR029039">
    <property type="entry name" value="Flavoprotein-like_sf"/>
</dbReference>
<dbReference type="EMBL" id="AP023420">
    <property type="protein sequence ID" value="BCK83685.1"/>
    <property type="molecule type" value="Genomic_DNA"/>
</dbReference>
<dbReference type="SUPFAM" id="SSF52218">
    <property type="entry name" value="Flavoproteins"/>
    <property type="match status" value="1"/>
</dbReference>
<dbReference type="Proteomes" id="UP000679848">
    <property type="component" value="Chromosome"/>
</dbReference>
<evidence type="ECO:0000259" key="5">
    <source>
        <dbReference type="PROSITE" id="PS50902"/>
    </source>
</evidence>
<dbReference type="Gene3D" id="3.30.70.20">
    <property type="match status" value="1"/>
</dbReference>
<dbReference type="PANTHER" id="PTHR43687">
    <property type="entry name" value="ADENYLYLSULFATE REDUCTASE, BETA SUBUNIT"/>
    <property type="match status" value="1"/>
</dbReference>
<evidence type="ECO:0000313" key="8">
    <source>
        <dbReference type="Proteomes" id="UP000679848"/>
    </source>
</evidence>
<evidence type="ECO:0000256" key="1">
    <source>
        <dbReference type="ARBA" id="ARBA00022485"/>
    </source>
</evidence>
<evidence type="ECO:0000256" key="2">
    <source>
        <dbReference type="ARBA" id="ARBA00022723"/>
    </source>
</evidence>
<dbReference type="SUPFAM" id="SSF54862">
    <property type="entry name" value="4Fe-4S ferredoxins"/>
    <property type="match status" value="1"/>
</dbReference>
<dbReference type="GO" id="GO:0010181">
    <property type="term" value="F:FMN binding"/>
    <property type="evidence" value="ECO:0007669"/>
    <property type="project" value="InterPro"/>
</dbReference>
<keyword evidence="8" id="KW-1185">Reference proteome</keyword>
<dbReference type="GO" id="GO:0051539">
    <property type="term" value="F:4 iron, 4 sulfur cluster binding"/>
    <property type="evidence" value="ECO:0007669"/>
    <property type="project" value="UniProtKB-KW"/>
</dbReference>
<organism evidence="7 8">
    <name type="scientific">Pusillibacter faecalis</name>
    <dbReference type="NCBI Taxonomy" id="2714358"/>
    <lineage>
        <taxon>Bacteria</taxon>
        <taxon>Bacillati</taxon>
        <taxon>Bacillota</taxon>
        <taxon>Clostridia</taxon>
        <taxon>Eubacteriales</taxon>
        <taxon>Oscillospiraceae</taxon>
        <taxon>Pusillibacter</taxon>
    </lineage>
</organism>
<dbReference type="PANTHER" id="PTHR43687:SF1">
    <property type="entry name" value="FERREDOXIN III"/>
    <property type="match status" value="1"/>
</dbReference>